<dbReference type="PANTHER" id="PTHR36435">
    <property type="entry name" value="SLR1288 PROTEIN"/>
    <property type="match status" value="1"/>
</dbReference>
<feature type="transmembrane region" description="Helical" evidence="1">
    <location>
        <begin position="88"/>
        <end position="108"/>
    </location>
</feature>
<dbReference type="InterPro" id="IPR052710">
    <property type="entry name" value="CAAX_protease"/>
</dbReference>
<dbReference type="AlphaFoldDB" id="A0A3N5BEA2"/>
<protein>
    <recommendedName>
        <fullName evidence="2">CAAX prenyl protease 2/Lysostaphin resistance protein A-like domain-containing protein</fullName>
    </recommendedName>
</protein>
<dbReference type="Pfam" id="PF02517">
    <property type="entry name" value="Rce1-like"/>
    <property type="match status" value="1"/>
</dbReference>
<dbReference type="InterPro" id="IPR003675">
    <property type="entry name" value="Rce1/LyrA-like_dom"/>
</dbReference>
<proteinExistence type="predicted"/>
<feature type="domain" description="CAAX prenyl protease 2/Lysostaphin resistance protein A-like" evidence="2">
    <location>
        <begin position="132"/>
        <end position="225"/>
    </location>
</feature>
<feature type="transmembrane region" description="Helical" evidence="1">
    <location>
        <begin position="128"/>
        <end position="147"/>
    </location>
</feature>
<keyword evidence="1" id="KW-0812">Transmembrane</keyword>
<gene>
    <name evidence="3" type="ORF">EDD62_1555</name>
</gene>
<dbReference type="GO" id="GO:0080120">
    <property type="term" value="P:CAAX-box protein maturation"/>
    <property type="evidence" value="ECO:0007669"/>
    <property type="project" value="UniProtKB-ARBA"/>
</dbReference>
<accession>A0A3N5BEA2</accession>
<evidence type="ECO:0000313" key="3">
    <source>
        <dbReference type="EMBL" id="RPF55229.1"/>
    </source>
</evidence>
<organism evidence="3 4">
    <name type="scientific">Abyssicoccus albus</name>
    <dbReference type="NCBI Taxonomy" id="1817405"/>
    <lineage>
        <taxon>Bacteria</taxon>
        <taxon>Bacillati</taxon>
        <taxon>Bacillota</taxon>
        <taxon>Bacilli</taxon>
        <taxon>Bacillales</taxon>
        <taxon>Abyssicoccaceae</taxon>
    </lineage>
</organism>
<name>A0A3N5BEA2_9BACL</name>
<keyword evidence="1" id="KW-1133">Transmembrane helix</keyword>
<sequence length="255" mass="29392">MNQKARWIKHISIIVLYIMAQLIVLPVALVYMIMNQGQVDEEAVTRISLIANIIGFVIALIIIGILFIKIKAPFDFELKYRQPWLVSLGWLVFGVVFAYITQIITSIINTQVLKNPMQSENTMEIMEIAFQYPFFILIVAILGPILEELVFRKVLFGEIFNALKINKYVAFTIAFLISGFIFAIAHMDFTHIIIYLGMSFVFSLIYVMTGRIIVPIIAHALMNTIVVILQFTFKDTIKDLEQFQELSNLIFYFFI</sequence>
<evidence type="ECO:0000256" key="1">
    <source>
        <dbReference type="SAM" id="Phobius"/>
    </source>
</evidence>
<keyword evidence="1" id="KW-0472">Membrane</keyword>
<dbReference type="GO" id="GO:0004175">
    <property type="term" value="F:endopeptidase activity"/>
    <property type="evidence" value="ECO:0007669"/>
    <property type="project" value="UniProtKB-ARBA"/>
</dbReference>
<feature type="transmembrane region" description="Helical" evidence="1">
    <location>
        <begin position="12"/>
        <end position="34"/>
    </location>
</feature>
<dbReference type="Proteomes" id="UP000277108">
    <property type="component" value="Unassembled WGS sequence"/>
</dbReference>
<dbReference type="PANTHER" id="PTHR36435:SF6">
    <property type="entry name" value="ABORTIVE INFECTION PROTEIN"/>
    <property type="match status" value="1"/>
</dbReference>
<feature type="transmembrane region" description="Helical" evidence="1">
    <location>
        <begin position="46"/>
        <end position="68"/>
    </location>
</feature>
<keyword evidence="4" id="KW-1185">Reference proteome</keyword>
<dbReference type="EMBL" id="RKRK01000004">
    <property type="protein sequence ID" value="RPF55229.1"/>
    <property type="molecule type" value="Genomic_DNA"/>
</dbReference>
<feature type="transmembrane region" description="Helical" evidence="1">
    <location>
        <begin position="168"/>
        <end position="186"/>
    </location>
</feature>
<evidence type="ECO:0000313" key="4">
    <source>
        <dbReference type="Proteomes" id="UP000277108"/>
    </source>
</evidence>
<reference evidence="3 4" key="1">
    <citation type="submission" date="2018-11" db="EMBL/GenBank/DDBJ databases">
        <title>Genomic Encyclopedia of Type Strains, Phase IV (KMG-IV): sequencing the most valuable type-strain genomes for metagenomic binning, comparative biology and taxonomic classification.</title>
        <authorList>
            <person name="Goeker M."/>
        </authorList>
    </citation>
    <scope>NUCLEOTIDE SEQUENCE [LARGE SCALE GENOMIC DNA]</scope>
    <source>
        <strain evidence="3 4">DSM 29158</strain>
    </source>
</reference>
<evidence type="ECO:0000259" key="2">
    <source>
        <dbReference type="Pfam" id="PF02517"/>
    </source>
</evidence>
<dbReference type="RefSeq" id="WP_123808314.1">
    <property type="nucleotide sequence ID" value="NZ_RKRK01000004.1"/>
</dbReference>
<feature type="transmembrane region" description="Helical" evidence="1">
    <location>
        <begin position="192"/>
        <end position="209"/>
    </location>
</feature>
<comment type="caution">
    <text evidence="3">The sequence shown here is derived from an EMBL/GenBank/DDBJ whole genome shotgun (WGS) entry which is preliminary data.</text>
</comment>
<dbReference type="OrthoDB" id="2194912at2"/>